<comment type="caution">
    <text evidence="8">The sequence shown here is derived from an EMBL/GenBank/DDBJ whole genome shotgun (WGS) entry which is preliminary data.</text>
</comment>
<feature type="transmembrane region" description="Helical" evidence="6">
    <location>
        <begin position="50"/>
        <end position="70"/>
    </location>
</feature>
<evidence type="ECO:0000313" key="9">
    <source>
        <dbReference type="Proteomes" id="UP001215398"/>
    </source>
</evidence>
<comment type="subcellular location">
    <subcellularLocation>
        <location evidence="1">Membrane</location>
        <topology evidence="1">Multi-pass membrane protein</topology>
    </subcellularLocation>
</comment>
<proteinExistence type="inferred from homology"/>
<keyword evidence="3 6" id="KW-0812">Transmembrane</keyword>
<comment type="similarity">
    <text evidence="2">Belongs to the GtrA family.</text>
</comment>
<dbReference type="InterPro" id="IPR007267">
    <property type="entry name" value="GtrA_DPMS_TM"/>
</dbReference>
<dbReference type="Pfam" id="PF04138">
    <property type="entry name" value="GtrA_DPMS_TM"/>
    <property type="match status" value="1"/>
</dbReference>
<sequence>MSEIRTMKLFSYTIDRTFIRFVLIGLLNTAFGVGLYCLFVYLGMPYRSAVLLSTVLGVLFNFKTIGTFVFKNTNNRLIFRFILAYVIIYFINIGLIRLLLELTDINEYIAGIIATPIVAIASFVLQKHFVFN</sequence>
<evidence type="ECO:0000256" key="4">
    <source>
        <dbReference type="ARBA" id="ARBA00022989"/>
    </source>
</evidence>
<protein>
    <submittedName>
        <fullName evidence="8">GtrA family protein</fullName>
    </submittedName>
</protein>
<keyword evidence="5 6" id="KW-0472">Membrane</keyword>
<feature type="domain" description="GtrA/DPMS transmembrane" evidence="7">
    <location>
        <begin position="20"/>
        <end position="131"/>
    </location>
</feature>
<feature type="transmembrane region" description="Helical" evidence="6">
    <location>
        <begin position="77"/>
        <end position="96"/>
    </location>
</feature>
<accession>A0ABT5HBS8</accession>
<reference evidence="8 9" key="1">
    <citation type="submission" date="2023-01" db="EMBL/GenBank/DDBJ databases">
        <title>Exploring GABA producing Bacteroides strains toward improving mental health.</title>
        <authorList>
            <person name="Yousuf B."/>
            <person name="Bouhlel N.E."/>
            <person name="Mottawea W."/>
            <person name="Hammami R."/>
        </authorList>
    </citation>
    <scope>NUCLEOTIDE SEQUENCE [LARGE SCALE GENOMIC DNA]</scope>
    <source>
        <strain evidence="8 9">UO.H1054</strain>
    </source>
</reference>
<dbReference type="EMBL" id="JAQPYS010000086">
    <property type="protein sequence ID" value="MDC7138048.1"/>
    <property type="molecule type" value="Genomic_DNA"/>
</dbReference>
<evidence type="ECO:0000256" key="3">
    <source>
        <dbReference type="ARBA" id="ARBA00022692"/>
    </source>
</evidence>
<name>A0ABT5HBS8_9BACE</name>
<evidence type="ECO:0000259" key="7">
    <source>
        <dbReference type="Pfam" id="PF04138"/>
    </source>
</evidence>
<gene>
    <name evidence="8" type="ORF">PQG98_17120</name>
</gene>
<evidence type="ECO:0000256" key="5">
    <source>
        <dbReference type="ARBA" id="ARBA00023136"/>
    </source>
</evidence>
<dbReference type="RefSeq" id="WP_272721085.1">
    <property type="nucleotide sequence ID" value="NZ_JAQPYS010000086.1"/>
</dbReference>
<evidence type="ECO:0000256" key="1">
    <source>
        <dbReference type="ARBA" id="ARBA00004141"/>
    </source>
</evidence>
<dbReference type="PANTHER" id="PTHR38459:SF1">
    <property type="entry name" value="PROPHAGE BACTOPRENOL-LINKED GLUCOSE TRANSLOCASE HOMOLOG"/>
    <property type="match status" value="1"/>
</dbReference>
<feature type="transmembrane region" description="Helical" evidence="6">
    <location>
        <begin position="108"/>
        <end position="125"/>
    </location>
</feature>
<evidence type="ECO:0000256" key="2">
    <source>
        <dbReference type="ARBA" id="ARBA00009399"/>
    </source>
</evidence>
<dbReference type="Proteomes" id="UP001215398">
    <property type="component" value="Unassembled WGS sequence"/>
</dbReference>
<evidence type="ECO:0000313" key="8">
    <source>
        <dbReference type="EMBL" id="MDC7138048.1"/>
    </source>
</evidence>
<keyword evidence="4 6" id="KW-1133">Transmembrane helix</keyword>
<dbReference type="PANTHER" id="PTHR38459">
    <property type="entry name" value="PROPHAGE BACTOPRENOL-LINKED GLUCOSE TRANSLOCASE HOMOLOG"/>
    <property type="match status" value="1"/>
</dbReference>
<dbReference type="InterPro" id="IPR051401">
    <property type="entry name" value="GtrA_CellWall_Glycosyl"/>
</dbReference>
<keyword evidence="9" id="KW-1185">Reference proteome</keyword>
<evidence type="ECO:0000256" key="6">
    <source>
        <dbReference type="SAM" id="Phobius"/>
    </source>
</evidence>
<feature type="transmembrane region" description="Helical" evidence="6">
    <location>
        <begin position="21"/>
        <end position="44"/>
    </location>
</feature>
<organism evidence="8 9">
    <name type="scientific">Bacteroides zhangwenhongii</name>
    <dbReference type="NCBI Taxonomy" id="2650157"/>
    <lineage>
        <taxon>Bacteria</taxon>
        <taxon>Pseudomonadati</taxon>
        <taxon>Bacteroidota</taxon>
        <taxon>Bacteroidia</taxon>
        <taxon>Bacteroidales</taxon>
        <taxon>Bacteroidaceae</taxon>
        <taxon>Bacteroides</taxon>
    </lineage>
</organism>